<dbReference type="InterPro" id="IPR048046">
    <property type="entry name" value="Transpos_IS607"/>
</dbReference>
<dbReference type="SUPFAM" id="SSF53041">
    <property type="entry name" value="Resolvase-like"/>
    <property type="match status" value="1"/>
</dbReference>
<dbReference type="AlphaFoldDB" id="A0A4Y7RA85"/>
<dbReference type="PROSITE" id="PS51736">
    <property type="entry name" value="RECOMBINASES_3"/>
    <property type="match status" value="1"/>
</dbReference>
<dbReference type="SMART" id="SM00857">
    <property type="entry name" value="Resolvase"/>
    <property type="match status" value="1"/>
</dbReference>
<dbReference type="PANTHER" id="PTHR36172:SF1">
    <property type="entry name" value="RESOLVASE-RELATED"/>
    <property type="match status" value="1"/>
</dbReference>
<dbReference type="CDD" id="cd03769">
    <property type="entry name" value="SR_IS607_transposase_like"/>
    <property type="match status" value="1"/>
</dbReference>
<evidence type="ECO:0000256" key="2">
    <source>
        <dbReference type="ARBA" id="ARBA00023125"/>
    </source>
</evidence>
<feature type="domain" description="HTH merR-type" evidence="6">
    <location>
        <begin position="4"/>
        <end position="47"/>
    </location>
</feature>
<dbReference type="Gene3D" id="3.40.50.1390">
    <property type="entry name" value="Resolvase, N-terminal catalytic domain"/>
    <property type="match status" value="1"/>
</dbReference>
<evidence type="ECO:0000256" key="3">
    <source>
        <dbReference type="ARBA" id="ARBA00023172"/>
    </source>
</evidence>
<dbReference type="InterPro" id="IPR051491">
    <property type="entry name" value="Recombinase/Transposase-rel"/>
</dbReference>
<dbReference type="Gene3D" id="1.10.1660.10">
    <property type="match status" value="1"/>
</dbReference>
<dbReference type="NCBIfam" id="NF033518">
    <property type="entry name" value="transpos_IS607"/>
    <property type="match status" value="1"/>
</dbReference>
<evidence type="ECO:0000313" key="9">
    <source>
        <dbReference type="Proteomes" id="UP000298324"/>
    </source>
</evidence>
<dbReference type="EMBL" id="QFGA01000002">
    <property type="protein sequence ID" value="TEB05702.1"/>
    <property type="molecule type" value="Genomic_DNA"/>
</dbReference>
<dbReference type="GO" id="GO:0003677">
    <property type="term" value="F:DNA binding"/>
    <property type="evidence" value="ECO:0007669"/>
    <property type="project" value="UniProtKB-KW"/>
</dbReference>
<evidence type="ECO:0000256" key="4">
    <source>
        <dbReference type="PIRSR" id="PIRSR606118-50"/>
    </source>
</evidence>
<dbReference type="InterPro" id="IPR036162">
    <property type="entry name" value="Resolvase-like_N_sf"/>
</dbReference>
<evidence type="ECO:0000259" key="6">
    <source>
        <dbReference type="PROSITE" id="PS50937"/>
    </source>
</evidence>
<dbReference type="GO" id="GO:0015074">
    <property type="term" value="P:DNA integration"/>
    <property type="evidence" value="ECO:0007669"/>
    <property type="project" value="UniProtKB-KW"/>
</dbReference>
<dbReference type="PROSITE" id="PS00397">
    <property type="entry name" value="RECOMBINASES_1"/>
    <property type="match status" value="1"/>
</dbReference>
<proteinExistence type="predicted"/>
<dbReference type="PROSITE" id="PS50937">
    <property type="entry name" value="HTH_MERR_2"/>
    <property type="match status" value="1"/>
</dbReference>
<dbReference type="Gene3D" id="1.10.287.2170">
    <property type="match status" value="1"/>
</dbReference>
<protein>
    <submittedName>
        <fullName evidence="8">Uncharacterized protein</fullName>
    </submittedName>
</protein>
<keyword evidence="1" id="KW-0229">DNA integration</keyword>
<evidence type="ECO:0000256" key="1">
    <source>
        <dbReference type="ARBA" id="ARBA00022908"/>
    </source>
</evidence>
<dbReference type="GO" id="GO:0006355">
    <property type="term" value="P:regulation of DNA-templated transcription"/>
    <property type="evidence" value="ECO:0007669"/>
    <property type="project" value="InterPro"/>
</dbReference>
<dbReference type="PANTHER" id="PTHR36172">
    <property type="match status" value="1"/>
</dbReference>
<accession>A0A4Y7RA85</accession>
<dbReference type="FunFam" id="3.40.50.1390:FF:000002">
    <property type="entry name" value="ORF1 in transposon ISC1904"/>
    <property type="match status" value="1"/>
</dbReference>
<dbReference type="RefSeq" id="WP_190258455.1">
    <property type="nucleotide sequence ID" value="NZ_QFGA01000002.1"/>
</dbReference>
<dbReference type="InterPro" id="IPR006118">
    <property type="entry name" value="Recombinase_CS"/>
</dbReference>
<dbReference type="Pfam" id="PF00239">
    <property type="entry name" value="Resolvase"/>
    <property type="match status" value="1"/>
</dbReference>
<dbReference type="InterPro" id="IPR009061">
    <property type="entry name" value="DNA-bd_dom_put_sf"/>
</dbReference>
<evidence type="ECO:0000256" key="5">
    <source>
        <dbReference type="PROSITE-ProRule" id="PRU10137"/>
    </source>
</evidence>
<evidence type="ECO:0000259" key="7">
    <source>
        <dbReference type="PROSITE" id="PS51736"/>
    </source>
</evidence>
<dbReference type="GO" id="GO:0000150">
    <property type="term" value="F:DNA strand exchange activity"/>
    <property type="evidence" value="ECO:0007669"/>
    <property type="project" value="InterPro"/>
</dbReference>
<keyword evidence="3" id="KW-0233">DNA recombination</keyword>
<sequence length="215" mass="24692">MEKLLTSHQLAKLLNVWPETLRRWEREGKLIPLRTPGGHRRYKESQIMALIGEEITVNGTKQCAIYARVSTAKQAEAGNFQRQKERLIAYAVEKGYQVKAVYTEIASGLNENRRELAKIAKVATKGEIDVIVIEYKDRLARFGYKYLEQYYRSCGVEIDIMEFDEEKSPQEELVEDMIAIVTSFSARIYGKRGGRVAKKLTELIEQEVESCENHG</sequence>
<gene>
    <name evidence="8" type="ORF">Psch_02743</name>
</gene>
<dbReference type="SUPFAM" id="SSF46955">
    <property type="entry name" value="Putative DNA-binding domain"/>
    <property type="match status" value="1"/>
</dbReference>
<keyword evidence="2" id="KW-0238">DNA-binding</keyword>
<organism evidence="8 9">
    <name type="scientific">Pelotomaculum schinkii</name>
    <dbReference type="NCBI Taxonomy" id="78350"/>
    <lineage>
        <taxon>Bacteria</taxon>
        <taxon>Bacillati</taxon>
        <taxon>Bacillota</taxon>
        <taxon>Clostridia</taxon>
        <taxon>Eubacteriales</taxon>
        <taxon>Desulfotomaculaceae</taxon>
        <taxon>Pelotomaculum</taxon>
    </lineage>
</organism>
<comment type="caution">
    <text evidence="8">The sequence shown here is derived from an EMBL/GenBank/DDBJ whole genome shotgun (WGS) entry which is preliminary data.</text>
</comment>
<dbReference type="InterPro" id="IPR000551">
    <property type="entry name" value="MerR-type_HTH_dom"/>
</dbReference>
<feature type="active site" description="O-(5'-phospho-DNA)-serine intermediate" evidence="4 5">
    <location>
        <position position="70"/>
    </location>
</feature>
<dbReference type="InterPro" id="IPR041718">
    <property type="entry name" value="IS607_transposase-like"/>
</dbReference>
<evidence type="ECO:0000313" key="8">
    <source>
        <dbReference type="EMBL" id="TEB05702.1"/>
    </source>
</evidence>
<dbReference type="Proteomes" id="UP000298324">
    <property type="component" value="Unassembled WGS sequence"/>
</dbReference>
<dbReference type="InterPro" id="IPR006119">
    <property type="entry name" value="Resolv_N"/>
</dbReference>
<feature type="domain" description="Resolvase/invertase-type recombinase catalytic" evidence="7">
    <location>
        <begin position="62"/>
        <end position="207"/>
    </location>
</feature>
<name>A0A4Y7RA85_9FIRM</name>
<dbReference type="CDD" id="cd04762">
    <property type="entry name" value="HTH_MerR-trunc"/>
    <property type="match status" value="1"/>
</dbReference>
<reference evidence="8 9" key="1">
    <citation type="journal article" date="2018" name="Environ. Microbiol.">
        <title>Novel energy conservation strategies and behaviour of Pelotomaculum schinkii driving syntrophic propionate catabolism.</title>
        <authorList>
            <person name="Hidalgo-Ahumada C.A.P."/>
            <person name="Nobu M.K."/>
            <person name="Narihiro T."/>
            <person name="Tamaki H."/>
            <person name="Liu W.T."/>
            <person name="Kamagata Y."/>
            <person name="Stams A.J.M."/>
            <person name="Imachi H."/>
            <person name="Sousa D.Z."/>
        </authorList>
    </citation>
    <scope>NUCLEOTIDE SEQUENCE [LARGE SCALE GENOMIC DNA]</scope>
    <source>
        <strain evidence="8 9">HH</strain>
    </source>
</reference>
<dbReference type="Pfam" id="PF00376">
    <property type="entry name" value="MerR"/>
    <property type="match status" value="1"/>
</dbReference>
<keyword evidence="9" id="KW-1185">Reference proteome</keyword>